<protein>
    <recommendedName>
        <fullName evidence="8">NACHT domain-containing protein</fullName>
    </recommendedName>
</protein>
<dbReference type="Pfam" id="PF24883">
    <property type="entry name" value="NPHP3_N"/>
    <property type="match status" value="1"/>
</dbReference>
<evidence type="ECO:0000259" key="5">
    <source>
        <dbReference type="Pfam" id="PF24883"/>
    </source>
</evidence>
<dbReference type="InterPro" id="IPR027417">
    <property type="entry name" value="P-loop_NTPase"/>
</dbReference>
<sequence>MSFGWSAGDIVAAINLLVDVASALSDVDGAKSRYQQDVSYLRDLANVLSDLKTLSLDQMVLSHVSALRDFICEFQRRLYDRFEKDLGKAQDRPWWKDIKMIPRKIQYAIFIHNEVDKLRKQIDIPLKSIIIRLGIASYKISSDIQLSGQSQESLLSRITGAPGSGKTRLATKVIKNFENSGYNAFFYYDGQDQTKQSVINIINNWCWQILRQDLSRCQAVEQVRSKNPVLTLTGLIESMSVLLKDVPDAILLLDGFDECEKREQKELYRILPGISDLAKILVFSRPLQDSFLALKASLNNLTFLEISENDTSSDINQYIESNVASLEIEDTSIAAEIASTLRSNAKGMFLWVFLMFEELQKPRFDETEYLETLNYLPKDINNLYGRILENLAESPQTRSLSRKILEWVLFAKQPLTLKEIGAAMLIKSEEHRWKKSSLSNEKIQKVIVQHCGSLVTIHHSSNDESTVTVVHFSLKEYFLAMQPQDSPRNEFTSHYTPEDVNSRLGAASLQYLCYKTFNPLPYTCHDDKVKDGINETEMEKRGDVYLSQYPLLGYAAVNWSSHVIQPSFDANVYQSLERLLVSSRSTLMWLQILCHFHFPVRAGVAMAHFNEVKAIGEKVPPLLKEWEKWLQPFERPTDFHYSLNKWQKLLLNTKFAPEIHLAAFLDMHEVVQQYLNSGVDVNQRSVHEQRTPLFYATIGCSHKTLELLLSWGADANAIDHLNKTPLGGGMGLEHWQNWESWSARWRNCAMLGLLLDHGADANVKGYENRTALLDCCLITTPSVVDAVKILLDRNASVDAVCDDGHAALHLAVKHDRLLVELLLGAGAPINLQARDGSTPLHDAVLEGNTQIVEVLLSQGASITIRDDEQRTALDLAIENRKTEAMRLLEEKAASFGRAAFCDEMPHASVYNPNENDVFETYFVLRKCFNGLLPGHLIRGILELAQYWSVSYDLREDEIAVMEKDCQWDTPYLVSSPVCGNVKEIRIIVWSHDQGFSSFPQRHGTFEDSWTWFQLGLEKLSGETRILQDPLIINVHASWNLRRSKVVYSAKSPTRPDWIDDLKSGDRLSIIPKAQYPAWKNYVYEASIEVRSSCLLDSIVELEG</sequence>
<feature type="chain" id="PRO_5041987506" description="NACHT domain-containing protein" evidence="3">
    <location>
        <begin position="24"/>
        <end position="1103"/>
    </location>
</feature>
<feature type="repeat" description="ANK" evidence="2">
    <location>
        <begin position="803"/>
        <end position="834"/>
    </location>
</feature>
<name>A0AAD6HS04_9EURO</name>
<dbReference type="SUPFAM" id="SSF48403">
    <property type="entry name" value="Ankyrin repeat"/>
    <property type="match status" value="1"/>
</dbReference>
<gene>
    <name evidence="6" type="ORF">N7493_002519</name>
</gene>
<dbReference type="PANTHER" id="PTHR10039">
    <property type="entry name" value="AMELOGENIN"/>
    <property type="match status" value="1"/>
</dbReference>
<evidence type="ECO:0000256" key="3">
    <source>
        <dbReference type="SAM" id="SignalP"/>
    </source>
</evidence>
<feature type="repeat" description="ANK" evidence="2">
    <location>
        <begin position="835"/>
        <end position="867"/>
    </location>
</feature>
<keyword evidence="7" id="KW-1185">Reference proteome</keyword>
<feature type="repeat" description="ANK" evidence="2">
    <location>
        <begin position="688"/>
        <end position="720"/>
    </location>
</feature>
<organism evidence="6 7">
    <name type="scientific">Penicillium malachiteum</name>
    <dbReference type="NCBI Taxonomy" id="1324776"/>
    <lineage>
        <taxon>Eukaryota</taxon>
        <taxon>Fungi</taxon>
        <taxon>Dikarya</taxon>
        <taxon>Ascomycota</taxon>
        <taxon>Pezizomycotina</taxon>
        <taxon>Eurotiomycetes</taxon>
        <taxon>Eurotiomycetidae</taxon>
        <taxon>Eurotiales</taxon>
        <taxon>Aspergillaceae</taxon>
        <taxon>Penicillium</taxon>
    </lineage>
</organism>
<dbReference type="PANTHER" id="PTHR10039:SF14">
    <property type="entry name" value="NACHT DOMAIN-CONTAINING PROTEIN"/>
    <property type="match status" value="1"/>
</dbReference>
<dbReference type="AlphaFoldDB" id="A0AAD6HS04"/>
<keyword evidence="3" id="KW-0732">Signal</keyword>
<dbReference type="EMBL" id="JAQJAN010000003">
    <property type="protein sequence ID" value="KAJ5733733.1"/>
    <property type="molecule type" value="Genomic_DNA"/>
</dbReference>
<accession>A0AAD6HS04</accession>
<dbReference type="InterPro" id="IPR036770">
    <property type="entry name" value="Ankyrin_rpt-contain_sf"/>
</dbReference>
<feature type="domain" description="GPI inositol-deacylase winged helix" evidence="4">
    <location>
        <begin position="390"/>
        <end position="480"/>
    </location>
</feature>
<evidence type="ECO:0000259" key="4">
    <source>
        <dbReference type="Pfam" id="PF22939"/>
    </source>
</evidence>
<dbReference type="Proteomes" id="UP001215712">
    <property type="component" value="Unassembled WGS sequence"/>
</dbReference>
<dbReference type="Pfam" id="PF22939">
    <property type="entry name" value="WHD_GPIID"/>
    <property type="match status" value="1"/>
</dbReference>
<evidence type="ECO:0000313" key="6">
    <source>
        <dbReference type="EMBL" id="KAJ5733733.1"/>
    </source>
</evidence>
<keyword evidence="2" id="KW-0040">ANK repeat</keyword>
<reference evidence="6" key="2">
    <citation type="submission" date="2023-01" db="EMBL/GenBank/DDBJ databases">
        <authorList>
            <person name="Petersen C."/>
        </authorList>
    </citation>
    <scope>NUCLEOTIDE SEQUENCE</scope>
    <source>
        <strain evidence="6">IBT 17514</strain>
    </source>
</reference>
<dbReference type="SUPFAM" id="SSF52540">
    <property type="entry name" value="P-loop containing nucleoside triphosphate hydrolases"/>
    <property type="match status" value="1"/>
</dbReference>
<dbReference type="InterPro" id="IPR054471">
    <property type="entry name" value="GPIID_WHD"/>
</dbReference>
<feature type="signal peptide" evidence="3">
    <location>
        <begin position="1"/>
        <end position="23"/>
    </location>
</feature>
<dbReference type="InterPro" id="IPR002110">
    <property type="entry name" value="Ankyrin_rpt"/>
</dbReference>
<feature type="domain" description="Nephrocystin 3-like N-terminal" evidence="5">
    <location>
        <begin position="150"/>
        <end position="285"/>
    </location>
</feature>
<comment type="caution">
    <text evidence="6">The sequence shown here is derived from an EMBL/GenBank/DDBJ whole genome shotgun (WGS) entry which is preliminary data.</text>
</comment>
<dbReference type="Gene3D" id="3.40.50.300">
    <property type="entry name" value="P-loop containing nucleotide triphosphate hydrolases"/>
    <property type="match status" value="1"/>
</dbReference>
<reference evidence="6" key="1">
    <citation type="journal article" date="2023" name="IMA Fungus">
        <title>Comparative genomic study of the Penicillium genus elucidates a diverse pangenome and 15 lateral gene transfer events.</title>
        <authorList>
            <person name="Petersen C."/>
            <person name="Sorensen T."/>
            <person name="Nielsen M.R."/>
            <person name="Sondergaard T.E."/>
            <person name="Sorensen J.L."/>
            <person name="Fitzpatrick D.A."/>
            <person name="Frisvad J.C."/>
            <person name="Nielsen K.L."/>
        </authorList>
    </citation>
    <scope>NUCLEOTIDE SEQUENCE</scope>
    <source>
        <strain evidence="6">IBT 17514</strain>
    </source>
</reference>
<dbReference type="SMART" id="SM00248">
    <property type="entry name" value="ANK"/>
    <property type="match status" value="7"/>
</dbReference>
<dbReference type="PROSITE" id="PS50088">
    <property type="entry name" value="ANK_REPEAT"/>
    <property type="match status" value="3"/>
</dbReference>
<evidence type="ECO:0000256" key="1">
    <source>
        <dbReference type="ARBA" id="ARBA00022737"/>
    </source>
</evidence>
<evidence type="ECO:0000256" key="2">
    <source>
        <dbReference type="PROSITE-ProRule" id="PRU00023"/>
    </source>
</evidence>
<dbReference type="PROSITE" id="PS50297">
    <property type="entry name" value="ANK_REP_REGION"/>
    <property type="match status" value="1"/>
</dbReference>
<dbReference type="InterPro" id="IPR056884">
    <property type="entry name" value="NPHP3-like_N"/>
</dbReference>
<evidence type="ECO:0000313" key="7">
    <source>
        <dbReference type="Proteomes" id="UP001215712"/>
    </source>
</evidence>
<evidence type="ECO:0008006" key="8">
    <source>
        <dbReference type="Google" id="ProtNLM"/>
    </source>
</evidence>
<dbReference type="Gene3D" id="1.25.40.20">
    <property type="entry name" value="Ankyrin repeat-containing domain"/>
    <property type="match status" value="2"/>
</dbReference>
<keyword evidence="1" id="KW-0677">Repeat</keyword>
<proteinExistence type="predicted"/>
<dbReference type="Pfam" id="PF12796">
    <property type="entry name" value="Ank_2"/>
    <property type="match status" value="1"/>
</dbReference>